<protein>
    <submittedName>
        <fullName evidence="1">Uncharacterized protein</fullName>
    </submittedName>
</protein>
<dbReference type="EMBL" id="LR796157">
    <property type="protein sequence ID" value="CAB4122111.1"/>
    <property type="molecule type" value="Genomic_DNA"/>
</dbReference>
<gene>
    <name evidence="1" type="ORF">UFOVP27_57</name>
</gene>
<dbReference type="Gene3D" id="3.90.320.10">
    <property type="match status" value="1"/>
</dbReference>
<proteinExistence type="predicted"/>
<reference evidence="1" key="1">
    <citation type="submission" date="2020-04" db="EMBL/GenBank/DDBJ databases">
        <authorList>
            <person name="Chiriac C."/>
            <person name="Salcher M."/>
            <person name="Ghai R."/>
            <person name="Kavagutti S V."/>
        </authorList>
    </citation>
    <scope>NUCLEOTIDE SEQUENCE</scope>
</reference>
<evidence type="ECO:0000313" key="1">
    <source>
        <dbReference type="EMBL" id="CAB4122111.1"/>
    </source>
</evidence>
<dbReference type="InterPro" id="IPR011604">
    <property type="entry name" value="PDDEXK-like_dom_sf"/>
</dbReference>
<name>A0A6J5KKB1_9CAUD</name>
<accession>A0A6J5KKB1</accession>
<sequence>MTKPTTIQSKDLKAFLNANKRETRLMGALERHVLAKPFDDRDQSYIHPSDIIKSEWCALAQYHAIKGNYVETRDKTTLRLASIFAEGHTIHAKWQKWFEEMGVLYGKWINPANKDHTWATSKDLVGMVNKEYAEVPLRSDKHMMRGHADGWIKGLGDDCLIEIKSIGTGTIRMEMPALMAQYNNDIDVVWKNIRTPLRSHQLQGQVYLHLCHLMVEEDLLPSAPDEIVFIYELKANQEYKEFVVKYNPEYTAEIFDKARDVAWAVENDREPVCNLDPVKGCKRCAPFKKETK</sequence>
<organism evidence="1">
    <name type="scientific">uncultured Caudovirales phage</name>
    <dbReference type="NCBI Taxonomy" id="2100421"/>
    <lineage>
        <taxon>Viruses</taxon>
        <taxon>Duplodnaviria</taxon>
        <taxon>Heunggongvirae</taxon>
        <taxon>Uroviricota</taxon>
        <taxon>Caudoviricetes</taxon>
        <taxon>Peduoviridae</taxon>
        <taxon>Maltschvirus</taxon>
        <taxon>Maltschvirus maltsch</taxon>
    </lineage>
</organism>